<evidence type="ECO:0000313" key="4">
    <source>
        <dbReference type="Proteomes" id="UP000248889"/>
    </source>
</evidence>
<sequence length="87" mass="8777">MPRLTVSQLALGTLAVVGATVALLALSGTQSTPLILLLALLGLAVGVVAALRRSRPRGAPGGSRVVAKAQAPAPAVESIPERERVPH</sequence>
<feature type="compositionally biased region" description="Low complexity" evidence="1">
    <location>
        <begin position="62"/>
        <end position="76"/>
    </location>
</feature>
<comment type="caution">
    <text evidence="3">The sequence shown here is derived from an EMBL/GenBank/DDBJ whole genome shotgun (WGS) entry which is preliminary data.</text>
</comment>
<protein>
    <submittedName>
        <fullName evidence="3">Uncharacterized protein</fullName>
    </submittedName>
</protein>
<feature type="region of interest" description="Disordered" evidence="1">
    <location>
        <begin position="55"/>
        <end position="87"/>
    </location>
</feature>
<proteinExistence type="predicted"/>
<feature type="transmembrane region" description="Helical" evidence="2">
    <location>
        <begin position="34"/>
        <end position="51"/>
    </location>
</feature>
<reference evidence="3 4" key="1">
    <citation type="submission" date="2018-06" db="EMBL/GenBank/DDBJ databases">
        <title>Streptacidiphilus pinicola sp. nov., isolated from pine grove soil.</title>
        <authorList>
            <person name="Roh S.G."/>
            <person name="Park S."/>
            <person name="Kim M.-K."/>
            <person name="Yun B.-R."/>
            <person name="Park J."/>
            <person name="Kim M.J."/>
            <person name="Kim Y.S."/>
            <person name="Kim S.B."/>
        </authorList>
    </citation>
    <scope>NUCLEOTIDE SEQUENCE [LARGE SCALE GENOMIC DNA]</scope>
    <source>
        <strain evidence="3 4">MMS16-CNU450</strain>
    </source>
</reference>
<dbReference type="Proteomes" id="UP000248889">
    <property type="component" value="Unassembled WGS sequence"/>
</dbReference>
<keyword evidence="2" id="KW-1133">Transmembrane helix</keyword>
<evidence type="ECO:0000256" key="1">
    <source>
        <dbReference type="SAM" id="MobiDB-lite"/>
    </source>
</evidence>
<organism evidence="3 4">
    <name type="scientific">Streptacidiphilus pinicola</name>
    <dbReference type="NCBI Taxonomy" id="2219663"/>
    <lineage>
        <taxon>Bacteria</taxon>
        <taxon>Bacillati</taxon>
        <taxon>Actinomycetota</taxon>
        <taxon>Actinomycetes</taxon>
        <taxon>Kitasatosporales</taxon>
        <taxon>Streptomycetaceae</taxon>
        <taxon>Streptacidiphilus</taxon>
    </lineage>
</organism>
<dbReference type="AlphaFoldDB" id="A0A2X0IMV8"/>
<accession>A0A2X0IMV8</accession>
<dbReference type="RefSeq" id="WP_111501402.1">
    <property type="nucleotide sequence ID" value="NZ_QKYN01000056.1"/>
</dbReference>
<keyword evidence="2" id="KW-0472">Membrane</keyword>
<evidence type="ECO:0000313" key="3">
    <source>
        <dbReference type="EMBL" id="RAG84873.1"/>
    </source>
</evidence>
<dbReference type="EMBL" id="QKYN01000056">
    <property type="protein sequence ID" value="RAG84873.1"/>
    <property type="molecule type" value="Genomic_DNA"/>
</dbReference>
<keyword evidence="2" id="KW-0812">Transmembrane</keyword>
<gene>
    <name evidence="3" type="ORF">DN069_14570</name>
</gene>
<keyword evidence="4" id="KW-1185">Reference proteome</keyword>
<name>A0A2X0IMV8_9ACTN</name>
<evidence type="ECO:0000256" key="2">
    <source>
        <dbReference type="SAM" id="Phobius"/>
    </source>
</evidence>